<gene>
    <name evidence="1" type="ORF">K1T71_011195</name>
</gene>
<accession>A0ACC1CNN3</accession>
<dbReference type="EMBL" id="CM034406">
    <property type="protein sequence ID" value="KAJ0173019.1"/>
    <property type="molecule type" value="Genomic_DNA"/>
</dbReference>
<proteinExistence type="predicted"/>
<reference evidence="1 2" key="1">
    <citation type="journal article" date="2021" name="Front. Genet.">
        <title>Chromosome-Level Genome Assembly Reveals Significant Gene Expansion in the Toll and IMD Signaling Pathways of Dendrolimus kikuchii.</title>
        <authorList>
            <person name="Zhou J."/>
            <person name="Wu P."/>
            <person name="Xiong Z."/>
            <person name="Liu N."/>
            <person name="Zhao N."/>
            <person name="Ji M."/>
            <person name="Qiu Y."/>
            <person name="Yang B."/>
        </authorList>
    </citation>
    <scope>NUCLEOTIDE SEQUENCE [LARGE SCALE GENOMIC DNA]</scope>
    <source>
        <strain evidence="1">Ann1</strain>
    </source>
</reference>
<protein>
    <submittedName>
        <fullName evidence="1">Uncharacterized protein</fullName>
    </submittedName>
</protein>
<sequence length="92" mass="10833">MVTLNPFIRLYNPKNVGGKITFRLFSRVVCFISTQKGRIRYHKDELSMTIRMENNAHRTNLCILEEPRITKRCFSLIHSGILDYSGYMSRYA</sequence>
<name>A0ACC1CNN3_9NEOP</name>
<comment type="caution">
    <text evidence="1">The sequence shown here is derived from an EMBL/GenBank/DDBJ whole genome shotgun (WGS) entry which is preliminary data.</text>
</comment>
<keyword evidence="2" id="KW-1185">Reference proteome</keyword>
<dbReference type="Proteomes" id="UP000824533">
    <property type="component" value="Linkage Group LG20"/>
</dbReference>
<organism evidence="1 2">
    <name type="scientific">Dendrolimus kikuchii</name>
    <dbReference type="NCBI Taxonomy" id="765133"/>
    <lineage>
        <taxon>Eukaryota</taxon>
        <taxon>Metazoa</taxon>
        <taxon>Ecdysozoa</taxon>
        <taxon>Arthropoda</taxon>
        <taxon>Hexapoda</taxon>
        <taxon>Insecta</taxon>
        <taxon>Pterygota</taxon>
        <taxon>Neoptera</taxon>
        <taxon>Endopterygota</taxon>
        <taxon>Lepidoptera</taxon>
        <taxon>Glossata</taxon>
        <taxon>Ditrysia</taxon>
        <taxon>Bombycoidea</taxon>
        <taxon>Lasiocampidae</taxon>
        <taxon>Dendrolimus</taxon>
    </lineage>
</organism>
<evidence type="ECO:0000313" key="1">
    <source>
        <dbReference type="EMBL" id="KAJ0173019.1"/>
    </source>
</evidence>
<evidence type="ECO:0000313" key="2">
    <source>
        <dbReference type="Proteomes" id="UP000824533"/>
    </source>
</evidence>